<evidence type="ECO:0000256" key="7">
    <source>
        <dbReference type="ARBA" id="ARBA00022670"/>
    </source>
</evidence>
<feature type="compositionally biased region" description="Polar residues" evidence="17">
    <location>
        <begin position="43"/>
        <end position="54"/>
    </location>
</feature>
<comment type="subcellular location">
    <subcellularLocation>
        <location evidence="3">Mitochondrion intermembrane space</location>
    </subcellularLocation>
    <subcellularLocation>
        <location evidence="2">Mitochondrion membrane</location>
        <topology evidence="2">Single-pass membrane protein</topology>
    </subcellularLocation>
</comment>
<dbReference type="Proteomes" id="UP000824540">
    <property type="component" value="Unassembled WGS sequence"/>
</dbReference>
<dbReference type="GO" id="GO:0043065">
    <property type="term" value="P:positive regulation of apoptotic process"/>
    <property type="evidence" value="ECO:0007669"/>
    <property type="project" value="TreeGrafter"/>
</dbReference>
<evidence type="ECO:0000256" key="9">
    <source>
        <dbReference type="ARBA" id="ARBA00022703"/>
    </source>
</evidence>
<protein>
    <recommendedName>
        <fullName evidence="6">Serine protease HTRA2, mitochondrial</fullName>
        <ecNumber evidence="5">3.4.21.108</ecNumber>
    </recommendedName>
</protein>
<dbReference type="PANTHER" id="PTHR22939:SF127">
    <property type="entry name" value="SERINE PROTEASE HTRA2, MITOCHONDRIAL"/>
    <property type="match status" value="1"/>
</dbReference>
<keyword evidence="15" id="KW-0472">Membrane</keyword>
<dbReference type="PANTHER" id="PTHR22939">
    <property type="entry name" value="SERINE PROTEASE FAMILY S1C HTRA-RELATED"/>
    <property type="match status" value="1"/>
</dbReference>
<dbReference type="Gene3D" id="2.30.42.10">
    <property type="match status" value="1"/>
</dbReference>
<dbReference type="AlphaFoldDB" id="A0A8T2NEE5"/>
<dbReference type="SUPFAM" id="SSF50156">
    <property type="entry name" value="PDZ domain-like"/>
    <property type="match status" value="1"/>
</dbReference>
<dbReference type="Pfam" id="PF13365">
    <property type="entry name" value="Trypsin_2"/>
    <property type="match status" value="1"/>
</dbReference>
<dbReference type="CDD" id="cd06785">
    <property type="entry name" value="cpPDZ_HtrA-like"/>
    <property type="match status" value="1"/>
</dbReference>
<evidence type="ECO:0000256" key="5">
    <source>
        <dbReference type="ARBA" id="ARBA00013033"/>
    </source>
</evidence>
<comment type="catalytic activity">
    <reaction evidence="1">
        <text>Cleavage of non-polar aliphatic amino-acids at the P1 position, with a preference for Val, Ile and Met. At the P2 and P3 positions, Arg is selected most strongly with a secondary preference for other hydrophilic residues.</text>
        <dbReference type="EC" id="3.4.21.108"/>
    </reaction>
</comment>
<keyword evidence="12" id="KW-0809">Transit peptide</keyword>
<evidence type="ECO:0000256" key="17">
    <source>
        <dbReference type="SAM" id="MobiDB-lite"/>
    </source>
</evidence>
<dbReference type="InterPro" id="IPR001478">
    <property type="entry name" value="PDZ"/>
</dbReference>
<evidence type="ECO:0000256" key="11">
    <source>
        <dbReference type="ARBA" id="ARBA00022825"/>
    </source>
</evidence>
<dbReference type="EMBL" id="JAFBMS010000072">
    <property type="protein sequence ID" value="KAG9338156.1"/>
    <property type="molecule type" value="Genomic_DNA"/>
</dbReference>
<evidence type="ECO:0000256" key="16">
    <source>
        <dbReference type="ARBA" id="ARBA00023145"/>
    </source>
</evidence>
<evidence type="ECO:0000256" key="13">
    <source>
        <dbReference type="ARBA" id="ARBA00022989"/>
    </source>
</evidence>
<dbReference type="InterPro" id="IPR001940">
    <property type="entry name" value="Peptidase_S1C"/>
</dbReference>
<keyword evidence="8" id="KW-0812">Transmembrane</keyword>
<evidence type="ECO:0000313" key="20">
    <source>
        <dbReference type="Proteomes" id="UP000824540"/>
    </source>
</evidence>
<comment type="caution">
    <text evidence="19">The sequence shown here is derived from an EMBL/GenBank/DDBJ whole genome shotgun (WGS) entry which is preliminary data.</text>
</comment>
<feature type="region of interest" description="Disordered" evidence="17">
    <location>
        <begin position="22"/>
        <end position="61"/>
    </location>
</feature>
<reference evidence="19" key="1">
    <citation type="thesis" date="2021" institute="BYU ScholarsArchive" country="Provo, UT, USA">
        <title>Applications of and Algorithms for Genome Assembly and Genomic Analyses with an Emphasis on Marine Teleosts.</title>
        <authorList>
            <person name="Pickett B.D."/>
        </authorList>
    </citation>
    <scope>NUCLEOTIDE SEQUENCE</scope>
    <source>
        <strain evidence="19">HI-2016</strain>
    </source>
</reference>
<dbReference type="Pfam" id="PF17820">
    <property type="entry name" value="PDZ_6"/>
    <property type="match status" value="1"/>
</dbReference>
<evidence type="ECO:0000256" key="2">
    <source>
        <dbReference type="ARBA" id="ARBA00004304"/>
    </source>
</evidence>
<keyword evidence="14" id="KW-0496">Mitochondrion</keyword>
<evidence type="ECO:0000256" key="6">
    <source>
        <dbReference type="ARBA" id="ARBA00016929"/>
    </source>
</evidence>
<keyword evidence="7" id="KW-0645">Protease</keyword>
<evidence type="ECO:0000256" key="15">
    <source>
        <dbReference type="ARBA" id="ARBA00023136"/>
    </source>
</evidence>
<proteinExistence type="inferred from homology"/>
<evidence type="ECO:0000256" key="1">
    <source>
        <dbReference type="ARBA" id="ARBA00001760"/>
    </source>
</evidence>
<dbReference type="GO" id="GO:0004252">
    <property type="term" value="F:serine-type endopeptidase activity"/>
    <property type="evidence" value="ECO:0007669"/>
    <property type="project" value="InterPro"/>
</dbReference>
<dbReference type="EC" id="3.4.21.108" evidence="5"/>
<keyword evidence="13" id="KW-1133">Transmembrane helix</keyword>
<accession>A0A8T2NEE5</accession>
<dbReference type="PROSITE" id="PS50106">
    <property type="entry name" value="PDZ"/>
    <property type="match status" value="1"/>
</dbReference>
<keyword evidence="16" id="KW-0865">Zymogen</keyword>
<evidence type="ECO:0000256" key="10">
    <source>
        <dbReference type="ARBA" id="ARBA00022801"/>
    </source>
</evidence>
<dbReference type="SMART" id="SM00228">
    <property type="entry name" value="PDZ"/>
    <property type="match status" value="1"/>
</dbReference>
<dbReference type="GO" id="GO:0031966">
    <property type="term" value="C:mitochondrial membrane"/>
    <property type="evidence" value="ECO:0007669"/>
    <property type="project" value="UniProtKB-SubCell"/>
</dbReference>
<dbReference type="OrthoDB" id="4217619at2759"/>
<dbReference type="SUPFAM" id="SSF50494">
    <property type="entry name" value="Trypsin-like serine proteases"/>
    <property type="match status" value="1"/>
</dbReference>
<keyword evidence="11" id="KW-0720">Serine protease</keyword>
<feature type="domain" description="PDZ" evidence="18">
    <location>
        <begin position="376"/>
        <end position="420"/>
    </location>
</feature>
<evidence type="ECO:0000259" key="18">
    <source>
        <dbReference type="PROSITE" id="PS50106"/>
    </source>
</evidence>
<gene>
    <name evidence="19" type="ORF">JZ751_027024</name>
</gene>
<dbReference type="InterPro" id="IPR009003">
    <property type="entry name" value="Peptidase_S1_PA"/>
</dbReference>
<keyword evidence="10" id="KW-0378">Hydrolase</keyword>
<dbReference type="FunFam" id="2.40.10.120:FF:000004">
    <property type="entry name" value="Serine protease HTRA2, mitochondrial"/>
    <property type="match status" value="1"/>
</dbReference>
<sequence>MSGHVNRLLLRTFRNCTQARSLQRRLVPQRPLGSGDERCNHSDGGNNSLQSVASGNGGDGGSRRINLSRTALAIGVGIGGAVWLDTERQREQHPAAPGTARAQNQPGSVLGTVLSTAQCASPAKLDGPRYRYNFIADVVEKSAPAVVYIEIMGRHPFSGREVPISNGSGFIVSREGLIVTNAHVVANKRGVRVRLANGEAYSATVQDVDQVADIATIKISSQHPLPTLPLGASAGVRQGEFVVAMGSPFALRNTITSGIVSSVQRGGRELGLSNSNMDYIQTDAAIDFGNSGGPLINLDGEVIGINTMKVTAGISFAIPSDRLRQFLSRATDRKKSQLGESEGKRRYIGVMMLTLTPSIISELKLRDPAFPDIPHGILIHRIIMGSPADRAGMKPGDVVVEINRAVVRTAEEVYNAVRTSESLGVVVRRGRELLKLHMTPEIAE</sequence>
<keyword evidence="9" id="KW-0053">Apoptosis</keyword>
<evidence type="ECO:0000256" key="12">
    <source>
        <dbReference type="ARBA" id="ARBA00022946"/>
    </source>
</evidence>
<dbReference type="PRINTS" id="PR00834">
    <property type="entry name" value="PROTEASES2C"/>
</dbReference>
<dbReference type="GO" id="GO:0007005">
    <property type="term" value="P:mitochondrion organization"/>
    <property type="evidence" value="ECO:0007669"/>
    <property type="project" value="UniProtKB-ARBA"/>
</dbReference>
<dbReference type="GO" id="GO:0006508">
    <property type="term" value="P:proteolysis"/>
    <property type="evidence" value="ECO:0007669"/>
    <property type="project" value="UniProtKB-KW"/>
</dbReference>
<evidence type="ECO:0000256" key="3">
    <source>
        <dbReference type="ARBA" id="ARBA00004569"/>
    </source>
</evidence>
<keyword evidence="20" id="KW-1185">Reference proteome</keyword>
<name>A0A8T2NEE5_9TELE</name>
<evidence type="ECO:0000256" key="14">
    <source>
        <dbReference type="ARBA" id="ARBA00023128"/>
    </source>
</evidence>
<dbReference type="GO" id="GO:0006915">
    <property type="term" value="P:apoptotic process"/>
    <property type="evidence" value="ECO:0007669"/>
    <property type="project" value="UniProtKB-KW"/>
</dbReference>
<dbReference type="GO" id="GO:0005758">
    <property type="term" value="C:mitochondrial intermembrane space"/>
    <property type="evidence" value="ECO:0007669"/>
    <property type="project" value="UniProtKB-SubCell"/>
</dbReference>
<dbReference type="Gene3D" id="2.40.10.120">
    <property type="match status" value="1"/>
</dbReference>
<evidence type="ECO:0000256" key="8">
    <source>
        <dbReference type="ARBA" id="ARBA00022692"/>
    </source>
</evidence>
<comment type="similarity">
    <text evidence="4">Belongs to the peptidase S1C family.</text>
</comment>
<evidence type="ECO:0000313" key="19">
    <source>
        <dbReference type="EMBL" id="KAG9338156.1"/>
    </source>
</evidence>
<organism evidence="19 20">
    <name type="scientific">Albula glossodonta</name>
    <name type="common">roundjaw bonefish</name>
    <dbReference type="NCBI Taxonomy" id="121402"/>
    <lineage>
        <taxon>Eukaryota</taxon>
        <taxon>Metazoa</taxon>
        <taxon>Chordata</taxon>
        <taxon>Craniata</taxon>
        <taxon>Vertebrata</taxon>
        <taxon>Euteleostomi</taxon>
        <taxon>Actinopterygii</taxon>
        <taxon>Neopterygii</taxon>
        <taxon>Teleostei</taxon>
        <taxon>Albuliformes</taxon>
        <taxon>Albulidae</taxon>
        <taxon>Albula</taxon>
    </lineage>
</organism>
<dbReference type="InterPro" id="IPR041489">
    <property type="entry name" value="PDZ_6"/>
</dbReference>
<dbReference type="InterPro" id="IPR036034">
    <property type="entry name" value="PDZ_sf"/>
</dbReference>
<evidence type="ECO:0000256" key="4">
    <source>
        <dbReference type="ARBA" id="ARBA00010541"/>
    </source>
</evidence>